<dbReference type="EMBL" id="JAHFZB010000035">
    <property type="protein sequence ID" value="KAK6470531.1"/>
    <property type="molecule type" value="Genomic_DNA"/>
</dbReference>
<dbReference type="InterPro" id="IPR032675">
    <property type="entry name" value="LRR_dom_sf"/>
</dbReference>
<accession>A0ABR0YD21</accession>
<dbReference type="SMART" id="SM00364">
    <property type="entry name" value="LRR_BAC"/>
    <property type="match status" value="5"/>
</dbReference>
<keyword evidence="4" id="KW-0325">Glycoprotein</keyword>
<protein>
    <submittedName>
        <fullName evidence="7">Lumican-like</fullName>
    </submittedName>
</protein>
<evidence type="ECO:0000313" key="8">
    <source>
        <dbReference type="Proteomes" id="UP001369086"/>
    </source>
</evidence>
<keyword evidence="2 5" id="KW-0732">Signal</keyword>
<name>A0ABR0YD21_HUSHU</name>
<feature type="chain" id="PRO_5046581657" evidence="5">
    <location>
        <begin position="21"/>
        <end position="365"/>
    </location>
</feature>
<dbReference type="PANTHER" id="PTHR45712:SF17">
    <property type="entry name" value="LUMICAN-LIKE"/>
    <property type="match status" value="1"/>
</dbReference>
<dbReference type="SUPFAM" id="SSF52058">
    <property type="entry name" value="L domain-like"/>
    <property type="match status" value="1"/>
</dbReference>
<evidence type="ECO:0000313" key="7">
    <source>
        <dbReference type="EMBL" id="KAK6470531.1"/>
    </source>
</evidence>
<feature type="domain" description="LRRNT" evidence="6">
    <location>
        <begin position="62"/>
        <end position="97"/>
    </location>
</feature>
<evidence type="ECO:0000256" key="2">
    <source>
        <dbReference type="ARBA" id="ARBA00022729"/>
    </source>
</evidence>
<comment type="caution">
    <text evidence="7">The sequence shown here is derived from an EMBL/GenBank/DDBJ whole genome shotgun (WGS) entry which is preliminary data.</text>
</comment>
<evidence type="ECO:0000256" key="3">
    <source>
        <dbReference type="ARBA" id="ARBA00022737"/>
    </source>
</evidence>
<dbReference type="InterPro" id="IPR050333">
    <property type="entry name" value="SLRP"/>
</dbReference>
<reference evidence="7 8" key="1">
    <citation type="submission" date="2021-05" db="EMBL/GenBank/DDBJ databases">
        <authorList>
            <person name="Zahm M."/>
            <person name="Klopp C."/>
            <person name="Cabau C."/>
            <person name="Kuhl H."/>
            <person name="Suciu R."/>
            <person name="Ciorpac M."/>
            <person name="Holostenco D."/>
            <person name="Gessner J."/>
            <person name="Wuertz S."/>
            <person name="Hohne C."/>
            <person name="Stock M."/>
            <person name="Gislard M."/>
            <person name="Lluch J."/>
            <person name="Milhes M."/>
            <person name="Lampietro C."/>
            <person name="Lopez Roques C."/>
            <person name="Donnadieu C."/>
            <person name="Du K."/>
            <person name="Schartl M."/>
            <person name="Guiguen Y."/>
        </authorList>
    </citation>
    <scope>NUCLEOTIDE SEQUENCE [LARGE SCALE GENOMIC DNA]</scope>
    <source>
        <strain evidence="7">Hh-F2</strain>
        <tissue evidence="7">Blood</tissue>
    </source>
</reference>
<dbReference type="InterPro" id="IPR003591">
    <property type="entry name" value="Leu-rich_rpt_typical-subtyp"/>
</dbReference>
<feature type="signal peptide" evidence="5">
    <location>
        <begin position="1"/>
        <end position="20"/>
    </location>
</feature>
<evidence type="ECO:0000256" key="1">
    <source>
        <dbReference type="ARBA" id="ARBA00022614"/>
    </source>
</evidence>
<evidence type="ECO:0000256" key="5">
    <source>
        <dbReference type="SAM" id="SignalP"/>
    </source>
</evidence>
<dbReference type="InterPro" id="IPR001611">
    <property type="entry name" value="Leu-rich_rpt"/>
</dbReference>
<dbReference type="SMART" id="SM00013">
    <property type="entry name" value="LRRNT"/>
    <property type="match status" value="1"/>
</dbReference>
<gene>
    <name evidence="7" type="ORF">HHUSO_G30761</name>
</gene>
<sequence length="365" mass="41196">MEQWIVLLCLALAGAGPCLGSFSDYDYGGMPVMINRLMGEPSVLSLRGRVDANWYRVMNSESCPLECDCPIQWPSAMYCDSRGLTYVPTTLPPRTQYLFLQGNRISSLPPEGFKNSTLTRWLILDHNEMVSNQISGAVLKGLPHLQNLFINYNNLTDIPGPLPDGLKQLRLAHNKIGKISPKAFENLKNLTLLLLHGNQLKTIGEADFKGLQSIILLDLSHNKLIEFPKNLPPSIQQLYVSNNSLASLPQDCLMGFDRLQYLRISHNKLVNQGLPADVFNVPSIVELDLSYNQLSSIPPVHQALQYLYLEANHIQEFNITSFCRKVSPVDFSRMRILRLDGNQLSYSQLPLDWGLCLRVLRDIYI</sequence>
<keyword evidence="3" id="KW-0677">Repeat</keyword>
<dbReference type="Pfam" id="PF00560">
    <property type="entry name" value="LRR_1"/>
    <property type="match status" value="2"/>
</dbReference>
<organism evidence="7 8">
    <name type="scientific">Huso huso</name>
    <name type="common">Beluga</name>
    <name type="synonym">Acipenser huso</name>
    <dbReference type="NCBI Taxonomy" id="61971"/>
    <lineage>
        <taxon>Eukaryota</taxon>
        <taxon>Metazoa</taxon>
        <taxon>Chordata</taxon>
        <taxon>Craniata</taxon>
        <taxon>Vertebrata</taxon>
        <taxon>Euteleostomi</taxon>
        <taxon>Actinopterygii</taxon>
        <taxon>Chondrostei</taxon>
        <taxon>Acipenseriformes</taxon>
        <taxon>Acipenseridae</taxon>
        <taxon>Huso</taxon>
    </lineage>
</organism>
<dbReference type="InterPro" id="IPR000372">
    <property type="entry name" value="LRRNT"/>
</dbReference>
<dbReference type="Proteomes" id="UP001369086">
    <property type="component" value="Unassembled WGS sequence"/>
</dbReference>
<dbReference type="PROSITE" id="PS51450">
    <property type="entry name" value="LRR"/>
    <property type="match status" value="2"/>
</dbReference>
<dbReference type="Gene3D" id="3.80.10.10">
    <property type="entry name" value="Ribonuclease Inhibitor"/>
    <property type="match status" value="2"/>
</dbReference>
<dbReference type="Pfam" id="PF13855">
    <property type="entry name" value="LRR_8"/>
    <property type="match status" value="1"/>
</dbReference>
<evidence type="ECO:0000259" key="6">
    <source>
        <dbReference type="SMART" id="SM00013"/>
    </source>
</evidence>
<proteinExistence type="predicted"/>
<keyword evidence="1" id="KW-0433">Leucine-rich repeat</keyword>
<keyword evidence="8" id="KW-1185">Reference proteome</keyword>
<dbReference type="PANTHER" id="PTHR45712">
    <property type="entry name" value="AGAP008170-PA"/>
    <property type="match status" value="1"/>
</dbReference>
<dbReference type="SMART" id="SM00369">
    <property type="entry name" value="LRR_TYP"/>
    <property type="match status" value="8"/>
</dbReference>
<evidence type="ECO:0000256" key="4">
    <source>
        <dbReference type="ARBA" id="ARBA00023180"/>
    </source>
</evidence>
<dbReference type="Pfam" id="PF01462">
    <property type="entry name" value="LRRNT"/>
    <property type="match status" value="1"/>
</dbReference>